<keyword evidence="1" id="KW-0677">Repeat</keyword>
<name>A0ABM4A2E5_ZIZJJ</name>
<keyword evidence="4" id="KW-0067">ATP-binding</keyword>
<dbReference type="Proteomes" id="UP001652623">
    <property type="component" value="Chromosome 2"/>
</dbReference>
<proteinExistence type="predicted"/>
<dbReference type="Pfam" id="PF18052">
    <property type="entry name" value="Rx_N"/>
    <property type="match status" value="1"/>
</dbReference>
<dbReference type="PRINTS" id="PR00364">
    <property type="entry name" value="DISEASERSIST"/>
</dbReference>
<dbReference type="InterPro" id="IPR002182">
    <property type="entry name" value="NB-ARC"/>
</dbReference>
<evidence type="ECO:0000259" key="5">
    <source>
        <dbReference type="Pfam" id="PF00931"/>
    </source>
</evidence>
<dbReference type="Pfam" id="PF00931">
    <property type="entry name" value="NB-ARC"/>
    <property type="match status" value="1"/>
</dbReference>
<dbReference type="PANTHER" id="PTHR36766:SF40">
    <property type="entry name" value="DISEASE RESISTANCE PROTEIN RGA3"/>
    <property type="match status" value="1"/>
</dbReference>
<dbReference type="PANTHER" id="PTHR36766">
    <property type="entry name" value="PLANT BROAD-SPECTRUM MILDEW RESISTANCE PROTEIN RPW8"/>
    <property type="match status" value="1"/>
</dbReference>
<keyword evidence="2" id="KW-0547">Nucleotide-binding</keyword>
<dbReference type="RefSeq" id="XP_060670902.1">
    <property type="nucleotide sequence ID" value="XM_060814919.1"/>
</dbReference>
<evidence type="ECO:0000256" key="3">
    <source>
        <dbReference type="ARBA" id="ARBA00022821"/>
    </source>
</evidence>
<keyword evidence="7" id="KW-1185">Reference proteome</keyword>
<dbReference type="Gene3D" id="3.40.50.300">
    <property type="entry name" value="P-loop containing nucleotide triphosphate hydrolases"/>
    <property type="match status" value="1"/>
</dbReference>
<evidence type="ECO:0000313" key="7">
    <source>
        <dbReference type="Proteomes" id="UP001652623"/>
    </source>
</evidence>
<organism evidence="7 8">
    <name type="scientific">Ziziphus jujuba</name>
    <name type="common">Chinese jujube</name>
    <name type="synonym">Ziziphus sativa</name>
    <dbReference type="NCBI Taxonomy" id="326968"/>
    <lineage>
        <taxon>Eukaryota</taxon>
        <taxon>Viridiplantae</taxon>
        <taxon>Streptophyta</taxon>
        <taxon>Embryophyta</taxon>
        <taxon>Tracheophyta</taxon>
        <taxon>Spermatophyta</taxon>
        <taxon>Magnoliopsida</taxon>
        <taxon>eudicotyledons</taxon>
        <taxon>Gunneridae</taxon>
        <taxon>Pentapetalae</taxon>
        <taxon>rosids</taxon>
        <taxon>fabids</taxon>
        <taxon>Rosales</taxon>
        <taxon>Rhamnaceae</taxon>
        <taxon>Paliureae</taxon>
        <taxon>Ziziphus</taxon>
    </lineage>
</organism>
<feature type="domain" description="Disease resistance N-terminal" evidence="6">
    <location>
        <begin position="9"/>
        <end position="97"/>
    </location>
</feature>
<keyword evidence="3" id="KW-0611">Plant defense</keyword>
<evidence type="ECO:0000256" key="4">
    <source>
        <dbReference type="ARBA" id="ARBA00022840"/>
    </source>
</evidence>
<dbReference type="InterPro" id="IPR041118">
    <property type="entry name" value="Rx_N"/>
</dbReference>
<evidence type="ECO:0000259" key="6">
    <source>
        <dbReference type="Pfam" id="PF18052"/>
    </source>
</evidence>
<dbReference type="Gene3D" id="1.20.5.4130">
    <property type="match status" value="1"/>
</dbReference>
<dbReference type="InterPro" id="IPR027417">
    <property type="entry name" value="P-loop_NTPase"/>
</dbReference>
<dbReference type="GeneID" id="132800696"/>
<accession>A0ABM4A2E5</accession>
<evidence type="ECO:0000256" key="2">
    <source>
        <dbReference type="ARBA" id="ARBA00022741"/>
    </source>
</evidence>
<evidence type="ECO:0000313" key="8">
    <source>
        <dbReference type="RefSeq" id="XP_060670902.1"/>
    </source>
</evidence>
<dbReference type="SUPFAM" id="SSF52540">
    <property type="entry name" value="P-loop containing nucleoside triphosphate hydrolases"/>
    <property type="match status" value="1"/>
</dbReference>
<evidence type="ECO:0000256" key="1">
    <source>
        <dbReference type="ARBA" id="ARBA00022737"/>
    </source>
</evidence>
<feature type="domain" description="NB-ARC" evidence="5">
    <location>
        <begin position="163"/>
        <end position="257"/>
    </location>
</feature>
<reference evidence="8" key="1">
    <citation type="submission" date="2025-08" db="UniProtKB">
        <authorList>
            <consortium name="RefSeq"/>
        </authorList>
    </citation>
    <scope>IDENTIFICATION</scope>
    <source>
        <tissue evidence="8">Seedling</tissue>
    </source>
</reference>
<gene>
    <name evidence="8" type="primary">LOC132800696</name>
</gene>
<sequence length="261" mass="29689">MAEGVVSNVVSSIILKVGSQAFKEIGKFWGLKEEFEKLGKTMEVLVAAILDAEEKRVSNNLVKVWLGRLEDAVGDIDNLLDEFQTEALGRQLMSGNRMTKKVRVFFSNSNQIAFRLKMVRKLEKIKETLKDIKEDSTLEVIGRDDDKMKIVELLLGCGSDQDKDNVSLLPIVRIGGLGKTTLAQLVFNHKMVEKHFEPQIWVCISDAFDLKIILEKMFKSVDGSVQQGLELDQLQKSLRKKLSGKRYLLVLDDMWNEDREK</sequence>
<protein>
    <submittedName>
        <fullName evidence="8">Disease resistance protein RGA1</fullName>
    </submittedName>
</protein>